<reference evidence="1 2" key="1">
    <citation type="submission" date="2010-08" db="EMBL/GenBank/DDBJ databases">
        <title>The draft genome of Desulfovibrio fructosovorans JJ.</title>
        <authorList>
            <consortium name="US DOE Joint Genome Institute (JGI-PGF)"/>
            <person name="Lucas S."/>
            <person name="Copeland A."/>
            <person name="Lapidus A."/>
            <person name="Cheng J.-F."/>
            <person name="Bruce D."/>
            <person name="Goodwin L."/>
            <person name="Pitluck S."/>
            <person name="Land M.L."/>
            <person name="Hauser L."/>
            <person name="Chang Y.-J."/>
            <person name="Jeffries C."/>
            <person name="Wall J.D."/>
            <person name="Stahl D.A."/>
            <person name="Arkin A.P."/>
            <person name="Dehal P."/>
            <person name="Stolyar S.M."/>
            <person name="Hazen T.C."/>
            <person name="Woyke T.J."/>
        </authorList>
    </citation>
    <scope>NUCLEOTIDE SEQUENCE [LARGE SCALE GENOMIC DNA]</scope>
    <source>
        <strain evidence="1 2">JJ</strain>
    </source>
</reference>
<accession>E1JXP5</accession>
<dbReference type="AlphaFoldDB" id="E1JXP5"/>
<evidence type="ECO:0000313" key="2">
    <source>
        <dbReference type="Proteomes" id="UP000006250"/>
    </source>
</evidence>
<keyword evidence="2" id="KW-1185">Reference proteome</keyword>
<name>E1JXP5_SOLFR</name>
<protein>
    <submittedName>
        <fullName evidence="1">Uncharacterized protein</fullName>
    </submittedName>
</protein>
<proteinExistence type="predicted"/>
<dbReference type="STRING" id="596151.DesfrDRAFT_2394"/>
<comment type="caution">
    <text evidence="1">The sequence shown here is derived from an EMBL/GenBank/DDBJ whole genome shotgun (WGS) entry which is preliminary data.</text>
</comment>
<sequence length="172" mass="18621">MVACFSVNSGSGLLPHQCRTLWGFRSPAFGMRWIVPTPKPVASASFLTLPGVRAIYRSRAGKGHHLQSLLLRYAFTTPASGSVYETVKANRLKSFAPFEAAIVAKACFLGDSLQRQSFGCGQDNPCSDGKALSGFTRCFPQAQGCQVLRRQFKSLGWGSRLTPPGATLYISI</sequence>
<gene>
    <name evidence="1" type="ORF">DesfrDRAFT_2394</name>
</gene>
<evidence type="ECO:0000313" key="1">
    <source>
        <dbReference type="EMBL" id="EFL50818.1"/>
    </source>
</evidence>
<dbReference type="Proteomes" id="UP000006250">
    <property type="component" value="Unassembled WGS sequence"/>
</dbReference>
<organism evidence="1 2">
    <name type="scientific">Solidesulfovibrio fructosivorans JJ]</name>
    <dbReference type="NCBI Taxonomy" id="596151"/>
    <lineage>
        <taxon>Bacteria</taxon>
        <taxon>Pseudomonadati</taxon>
        <taxon>Thermodesulfobacteriota</taxon>
        <taxon>Desulfovibrionia</taxon>
        <taxon>Desulfovibrionales</taxon>
        <taxon>Desulfovibrionaceae</taxon>
        <taxon>Solidesulfovibrio</taxon>
    </lineage>
</organism>
<dbReference type="EMBL" id="AECZ01000015">
    <property type="protein sequence ID" value="EFL50818.1"/>
    <property type="molecule type" value="Genomic_DNA"/>
</dbReference>